<dbReference type="Gene3D" id="3.90.1150.10">
    <property type="entry name" value="Aspartate Aminotransferase, domain 1"/>
    <property type="match status" value="1"/>
</dbReference>
<dbReference type="InterPro" id="IPR015422">
    <property type="entry name" value="PyrdxlP-dep_Trfase_small"/>
</dbReference>
<dbReference type="GO" id="GO:0030170">
    <property type="term" value="F:pyridoxal phosphate binding"/>
    <property type="evidence" value="ECO:0007669"/>
    <property type="project" value="InterPro"/>
</dbReference>
<dbReference type="GO" id="GO:0003677">
    <property type="term" value="F:DNA binding"/>
    <property type="evidence" value="ECO:0007669"/>
    <property type="project" value="UniProtKB-KW"/>
</dbReference>
<gene>
    <name evidence="7" type="ORF">SAMN07250955_10476</name>
</gene>
<organism evidence="7 8">
    <name type="scientific">Arboricoccus pini</name>
    <dbReference type="NCBI Taxonomy" id="1963835"/>
    <lineage>
        <taxon>Bacteria</taxon>
        <taxon>Pseudomonadati</taxon>
        <taxon>Pseudomonadota</taxon>
        <taxon>Alphaproteobacteria</taxon>
        <taxon>Geminicoccales</taxon>
        <taxon>Geminicoccaceae</taxon>
        <taxon>Arboricoccus</taxon>
    </lineage>
</organism>
<dbReference type="InterPro" id="IPR000524">
    <property type="entry name" value="Tscrpt_reg_HTH_GntR"/>
</dbReference>
<proteinExistence type="inferred from homology"/>
<dbReference type="SUPFAM" id="SSF53383">
    <property type="entry name" value="PLP-dependent transferases"/>
    <property type="match status" value="1"/>
</dbReference>
<dbReference type="AlphaFoldDB" id="A0A212QXV4"/>
<keyword evidence="2" id="KW-0663">Pyridoxal phosphate</keyword>
<keyword evidence="5" id="KW-0804">Transcription</keyword>
<feature type="domain" description="HTH gntR-type" evidence="6">
    <location>
        <begin position="5"/>
        <end position="73"/>
    </location>
</feature>
<dbReference type="Proteomes" id="UP000197065">
    <property type="component" value="Unassembled WGS sequence"/>
</dbReference>
<dbReference type="GO" id="GO:0008483">
    <property type="term" value="F:transaminase activity"/>
    <property type="evidence" value="ECO:0007669"/>
    <property type="project" value="UniProtKB-KW"/>
</dbReference>
<dbReference type="InterPro" id="IPR036388">
    <property type="entry name" value="WH-like_DNA-bd_sf"/>
</dbReference>
<dbReference type="InterPro" id="IPR004839">
    <property type="entry name" value="Aminotransferase_I/II_large"/>
</dbReference>
<dbReference type="CDD" id="cd07377">
    <property type="entry name" value="WHTH_GntR"/>
    <property type="match status" value="1"/>
</dbReference>
<evidence type="ECO:0000256" key="4">
    <source>
        <dbReference type="ARBA" id="ARBA00023125"/>
    </source>
</evidence>
<dbReference type="PANTHER" id="PTHR46577:SF2">
    <property type="entry name" value="TRANSCRIPTIONAL REGULATORY PROTEIN"/>
    <property type="match status" value="1"/>
</dbReference>
<evidence type="ECO:0000313" key="8">
    <source>
        <dbReference type="Proteomes" id="UP000197065"/>
    </source>
</evidence>
<dbReference type="PROSITE" id="PS50949">
    <property type="entry name" value="HTH_GNTR"/>
    <property type="match status" value="1"/>
</dbReference>
<reference evidence="7 8" key="1">
    <citation type="submission" date="2017-06" db="EMBL/GenBank/DDBJ databases">
        <authorList>
            <person name="Kim H.J."/>
            <person name="Triplett B.A."/>
        </authorList>
    </citation>
    <scope>NUCLEOTIDE SEQUENCE [LARGE SCALE GENOMIC DNA]</scope>
    <source>
        <strain evidence="7 8">B29T1</strain>
    </source>
</reference>
<dbReference type="Pfam" id="PF00155">
    <property type="entry name" value="Aminotran_1_2"/>
    <property type="match status" value="1"/>
</dbReference>
<dbReference type="PANTHER" id="PTHR46577">
    <property type="entry name" value="HTH-TYPE TRANSCRIPTIONAL REGULATORY PROTEIN GABR"/>
    <property type="match status" value="1"/>
</dbReference>
<dbReference type="Gene3D" id="1.10.10.10">
    <property type="entry name" value="Winged helix-like DNA-binding domain superfamily/Winged helix DNA-binding domain"/>
    <property type="match status" value="1"/>
</dbReference>
<dbReference type="InterPro" id="IPR051446">
    <property type="entry name" value="HTH_trans_reg/aminotransferase"/>
</dbReference>
<dbReference type="GO" id="GO:0003700">
    <property type="term" value="F:DNA-binding transcription factor activity"/>
    <property type="evidence" value="ECO:0007669"/>
    <property type="project" value="InterPro"/>
</dbReference>
<dbReference type="Pfam" id="PF00392">
    <property type="entry name" value="GntR"/>
    <property type="match status" value="1"/>
</dbReference>
<evidence type="ECO:0000259" key="6">
    <source>
        <dbReference type="PROSITE" id="PS50949"/>
    </source>
</evidence>
<dbReference type="InterPro" id="IPR036390">
    <property type="entry name" value="WH_DNA-bd_sf"/>
</dbReference>
<keyword evidence="8" id="KW-1185">Reference proteome</keyword>
<keyword evidence="4 7" id="KW-0238">DNA-binding</keyword>
<evidence type="ECO:0000256" key="5">
    <source>
        <dbReference type="ARBA" id="ARBA00023163"/>
    </source>
</evidence>
<accession>A0A212QXV4</accession>
<comment type="similarity">
    <text evidence="1">In the C-terminal section; belongs to the class-I pyridoxal-phosphate-dependent aminotransferase family.</text>
</comment>
<dbReference type="CDD" id="cd00609">
    <property type="entry name" value="AAT_like"/>
    <property type="match status" value="1"/>
</dbReference>
<keyword evidence="3" id="KW-0805">Transcription regulation</keyword>
<evidence type="ECO:0000256" key="3">
    <source>
        <dbReference type="ARBA" id="ARBA00023015"/>
    </source>
</evidence>
<dbReference type="InterPro" id="IPR015424">
    <property type="entry name" value="PyrdxlP-dep_Trfase"/>
</dbReference>
<dbReference type="SMART" id="SM00345">
    <property type="entry name" value="HTH_GNTR"/>
    <property type="match status" value="1"/>
</dbReference>
<sequence>MANSGTRTVAVMTAIRQRIAARSLPAGARLPSIRALALSMRISPSTVVEAYERLVAEGVIRSRPGAGFFVTEQPAPLTLAAIGPRLDREIDPFWVSRASLEAVPTLPMPGCGWLPADWLPQDALRRGLRGLARAQPAMLGDYPSLLGLLPLRQFLARRLGTVGVEVPPQQVMLTDSGTQAIDDICRLCLEPGDAVLVDDPCYFNFLALLRAHRARIVGIPRTPAGPDLEAMETAIARHKPRLYITNSALHNPTGGTLSPVIAHRVLKLAAEAKLTIVEDDIFADFEDEPSPRLASFDGLERVIAIGSFSKTLSASIRCGYIAARPDWIERLADLKIATRFSGNGASAALVLTVLQEGGYRRHVEALRARLRRAMQHTIGALAKLDIQPWLVPKGGMFLWALLPNGIDAESLARASIEAGMVLAPGNVFSPGLTASNRMRFNVAQCQEPRVFALLEQAMALQSSRRAG</sequence>
<dbReference type="Gene3D" id="3.40.640.10">
    <property type="entry name" value="Type I PLP-dependent aspartate aminotransferase-like (Major domain)"/>
    <property type="match status" value="1"/>
</dbReference>
<evidence type="ECO:0000256" key="2">
    <source>
        <dbReference type="ARBA" id="ARBA00022898"/>
    </source>
</evidence>
<name>A0A212QXV4_9PROT</name>
<dbReference type="EMBL" id="FYEH01000004">
    <property type="protein sequence ID" value="SNB64383.1"/>
    <property type="molecule type" value="Genomic_DNA"/>
</dbReference>
<keyword evidence="7" id="KW-0808">Transferase</keyword>
<evidence type="ECO:0000256" key="1">
    <source>
        <dbReference type="ARBA" id="ARBA00005384"/>
    </source>
</evidence>
<dbReference type="InterPro" id="IPR015421">
    <property type="entry name" value="PyrdxlP-dep_Trfase_major"/>
</dbReference>
<evidence type="ECO:0000313" key="7">
    <source>
        <dbReference type="EMBL" id="SNB64383.1"/>
    </source>
</evidence>
<keyword evidence="7" id="KW-0032">Aminotransferase</keyword>
<protein>
    <submittedName>
        <fullName evidence="7">DNA-binding transcriptional regulator, MocR family, contains an aminotransferase domain</fullName>
    </submittedName>
</protein>
<dbReference type="SUPFAM" id="SSF46785">
    <property type="entry name" value="Winged helix' DNA-binding domain"/>
    <property type="match status" value="1"/>
</dbReference>